<name>A0A8S5QVX0_9CAUD</name>
<evidence type="ECO:0000313" key="1">
    <source>
        <dbReference type="EMBL" id="DAE22796.1"/>
    </source>
</evidence>
<organism evidence="1">
    <name type="scientific">Siphoviridae sp. ct2hZ16</name>
    <dbReference type="NCBI Taxonomy" id="2826276"/>
    <lineage>
        <taxon>Viruses</taxon>
        <taxon>Duplodnaviria</taxon>
        <taxon>Heunggongvirae</taxon>
        <taxon>Uroviricota</taxon>
        <taxon>Caudoviricetes</taxon>
    </lineage>
</organism>
<accession>A0A8S5QVX0</accession>
<sequence length="64" mass="7582">MPNGEHNCRVRPCYLYPYHRRWSYTQVLHPHALACFGWLYSIKCRSFPAASTEERKNGTLPLRT</sequence>
<dbReference type="EMBL" id="BK015739">
    <property type="protein sequence ID" value="DAE22796.1"/>
    <property type="molecule type" value="Genomic_DNA"/>
</dbReference>
<protein>
    <submittedName>
        <fullName evidence="1">Uncharacterized protein</fullName>
    </submittedName>
</protein>
<proteinExistence type="predicted"/>
<reference evidence="1" key="1">
    <citation type="journal article" date="2021" name="Proc. Natl. Acad. Sci. U.S.A.">
        <title>A Catalog of Tens of Thousands of Viruses from Human Metagenomes Reveals Hidden Associations with Chronic Diseases.</title>
        <authorList>
            <person name="Tisza M.J."/>
            <person name="Buck C.B."/>
        </authorList>
    </citation>
    <scope>NUCLEOTIDE SEQUENCE</scope>
    <source>
        <strain evidence="1">Ct2hZ16</strain>
    </source>
</reference>